<dbReference type="InterPro" id="IPR050973">
    <property type="entry name" value="H3K9_Histone-Lys_N-MTase"/>
</dbReference>
<keyword evidence="6" id="KW-0479">Metal-binding</keyword>
<feature type="domain" description="Pre-SET" evidence="10">
    <location>
        <begin position="234"/>
        <end position="303"/>
    </location>
</feature>
<comment type="subcellular location">
    <subcellularLocation>
        <location evidence="1">Chromosome</location>
    </subcellularLocation>
</comment>
<evidence type="ECO:0000256" key="7">
    <source>
        <dbReference type="ARBA" id="ARBA00022833"/>
    </source>
</evidence>
<dbReference type="PANTHER" id="PTHR46223:SF3">
    <property type="entry name" value="HISTONE-LYSINE N-METHYLTRANSFERASE SET-23"/>
    <property type="match status" value="1"/>
</dbReference>
<evidence type="ECO:0000256" key="1">
    <source>
        <dbReference type="ARBA" id="ARBA00004286"/>
    </source>
</evidence>
<protein>
    <submittedName>
        <fullName evidence="12">Uncharacterized protein</fullName>
    </submittedName>
</protein>
<keyword evidence="2" id="KW-0158">Chromosome</keyword>
<dbReference type="GO" id="GO:0005634">
    <property type="term" value="C:nucleus"/>
    <property type="evidence" value="ECO:0007669"/>
    <property type="project" value="InterPro"/>
</dbReference>
<evidence type="ECO:0000256" key="8">
    <source>
        <dbReference type="SAM" id="MobiDB-lite"/>
    </source>
</evidence>
<keyword evidence="3" id="KW-0489">Methyltransferase</keyword>
<feature type="compositionally biased region" description="Low complexity" evidence="8">
    <location>
        <begin position="471"/>
        <end position="483"/>
    </location>
</feature>
<reference evidence="12" key="2">
    <citation type="journal article" date="2023" name="IMA Fungus">
        <title>Comparative genomic study of the Penicillium genus elucidates a diverse pangenome and 15 lateral gene transfer events.</title>
        <authorList>
            <person name="Petersen C."/>
            <person name="Sorensen T."/>
            <person name="Nielsen M.R."/>
            <person name="Sondergaard T.E."/>
            <person name="Sorensen J.L."/>
            <person name="Fitzpatrick D.A."/>
            <person name="Frisvad J.C."/>
            <person name="Nielsen K.L."/>
        </authorList>
    </citation>
    <scope>NUCLEOTIDE SEQUENCE</scope>
    <source>
        <strain evidence="12">IBT 23319</strain>
    </source>
</reference>
<accession>A0A9W9NDF8</accession>
<dbReference type="PROSITE" id="PS50868">
    <property type="entry name" value="POST_SET"/>
    <property type="match status" value="1"/>
</dbReference>
<dbReference type="InterPro" id="IPR001214">
    <property type="entry name" value="SET_dom"/>
</dbReference>
<dbReference type="SMART" id="SM00317">
    <property type="entry name" value="SET"/>
    <property type="match status" value="1"/>
</dbReference>
<keyword evidence="13" id="KW-1185">Reference proteome</keyword>
<dbReference type="Proteomes" id="UP001147733">
    <property type="component" value="Unassembled WGS sequence"/>
</dbReference>
<proteinExistence type="predicted"/>
<comment type="caution">
    <text evidence="12">The sequence shown here is derived from an EMBL/GenBank/DDBJ whole genome shotgun (WGS) entry which is preliminary data.</text>
</comment>
<dbReference type="GO" id="GO:0008270">
    <property type="term" value="F:zinc ion binding"/>
    <property type="evidence" value="ECO:0007669"/>
    <property type="project" value="InterPro"/>
</dbReference>
<evidence type="ECO:0000256" key="5">
    <source>
        <dbReference type="ARBA" id="ARBA00022691"/>
    </source>
</evidence>
<evidence type="ECO:0000313" key="13">
    <source>
        <dbReference type="Proteomes" id="UP001147733"/>
    </source>
</evidence>
<dbReference type="Gene3D" id="2.170.270.10">
    <property type="entry name" value="SET domain"/>
    <property type="match status" value="1"/>
</dbReference>
<evidence type="ECO:0000313" key="12">
    <source>
        <dbReference type="EMBL" id="KAJ5217799.1"/>
    </source>
</evidence>
<dbReference type="EMBL" id="JAPQKT010000010">
    <property type="protein sequence ID" value="KAJ5217799.1"/>
    <property type="molecule type" value="Genomic_DNA"/>
</dbReference>
<reference evidence="12" key="1">
    <citation type="submission" date="2022-11" db="EMBL/GenBank/DDBJ databases">
        <authorList>
            <person name="Petersen C."/>
        </authorList>
    </citation>
    <scope>NUCLEOTIDE SEQUENCE</scope>
    <source>
        <strain evidence="12">IBT 23319</strain>
    </source>
</reference>
<dbReference type="Pfam" id="PF00856">
    <property type="entry name" value="SET"/>
    <property type="match status" value="1"/>
</dbReference>
<feature type="region of interest" description="Disordered" evidence="8">
    <location>
        <begin position="462"/>
        <end position="483"/>
    </location>
</feature>
<evidence type="ECO:0000259" key="11">
    <source>
        <dbReference type="PROSITE" id="PS50868"/>
    </source>
</evidence>
<sequence>MGSHVVDFIDLTGDMEIEDDLTSAKTNGFIHVNSLTSPVETSEKIENTENIHPQNGTFSSNLVVSPALPNKRKSSEPNEVEHEKPRVPPVPPRTPTPKDVSVVVPSPSLSLDHYSKVEPEITGLSETFYPTKSVQKAEASMRRYPRRRTSKRNFVSLSADLGDRSGREPSNEDLETIQRASLTRGLARLEASGTNIKFNVDKENLFLLAASNFGFIQDYILGDGVERVPEEFNAGCECPGGVCEPTRCNCLMEEEDTDEKIVPYQLKKRALHPDFLDRTSMIYECNHRCSCQARCWFNVTQRGRNFQPEIFHTGNRGFGLRSFDNIQVGEFIDYYLGEVLTQEEAGFREDDQQISYLFSLDFIPEQDSATQKDYYVVDGRKFGNVTRFMNHSCNPNCKIKPVSIDHADDRIYYLAFFALRDIPAGEELTFDYNPGANRKEKKFAGAVKCLCGDAKCRGQLWPNARKQQNRPSAGESAPSSSEE</sequence>
<dbReference type="GO" id="GO:0042054">
    <property type="term" value="F:histone methyltransferase activity"/>
    <property type="evidence" value="ECO:0007669"/>
    <property type="project" value="InterPro"/>
</dbReference>
<gene>
    <name evidence="12" type="ORF">N7469_011424</name>
</gene>
<organism evidence="12 13">
    <name type="scientific">Penicillium citrinum</name>
    <dbReference type="NCBI Taxonomy" id="5077"/>
    <lineage>
        <taxon>Eukaryota</taxon>
        <taxon>Fungi</taxon>
        <taxon>Dikarya</taxon>
        <taxon>Ascomycota</taxon>
        <taxon>Pezizomycotina</taxon>
        <taxon>Eurotiomycetes</taxon>
        <taxon>Eurotiomycetidae</taxon>
        <taxon>Eurotiales</taxon>
        <taxon>Aspergillaceae</taxon>
        <taxon>Penicillium</taxon>
    </lineage>
</organism>
<dbReference type="InterPro" id="IPR046341">
    <property type="entry name" value="SET_dom_sf"/>
</dbReference>
<feature type="compositionally biased region" description="Polar residues" evidence="8">
    <location>
        <begin position="50"/>
        <end position="63"/>
    </location>
</feature>
<feature type="region of interest" description="Disordered" evidence="8">
    <location>
        <begin position="50"/>
        <end position="102"/>
    </location>
</feature>
<dbReference type="GO" id="GO:0032259">
    <property type="term" value="P:methylation"/>
    <property type="evidence" value="ECO:0007669"/>
    <property type="project" value="UniProtKB-KW"/>
</dbReference>
<keyword evidence="7" id="KW-0862">Zinc</keyword>
<evidence type="ECO:0000256" key="6">
    <source>
        <dbReference type="ARBA" id="ARBA00022723"/>
    </source>
</evidence>
<dbReference type="PROSITE" id="PS50280">
    <property type="entry name" value="SET"/>
    <property type="match status" value="1"/>
</dbReference>
<feature type="domain" description="SET" evidence="9">
    <location>
        <begin position="306"/>
        <end position="433"/>
    </location>
</feature>
<evidence type="ECO:0000259" key="10">
    <source>
        <dbReference type="PROSITE" id="PS50867"/>
    </source>
</evidence>
<dbReference type="AlphaFoldDB" id="A0A9W9NDF8"/>
<dbReference type="RefSeq" id="XP_056495393.1">
    <property type="nucleotide sequence ID" value="XM_056650329.1"/>
</dbReference>
<dbReference type="InterPro" id="IPR007728">
    <property type="entry name" value="Pre-SET_dom"/>
</dbReference>
<dbReference type="Pfam" id="PF05033">
    <property type="entry name" value="Pre-SET"/>
    <property type="match status" value="1"/>
</dbReference>
<dbReference type="PROSITE" id="PS50867">
    <property type="entry name" value="PRE_SET"/>
    <property type="match status" value="1"/>
</dbReference>
<name>A0A9W9NDF8_PENCI</name>
<dbReference type="OrthoDB" id="308383at2759"/>
<feature type="domain" description="Post-SET" evidence="11">
    <location>
        <begin position="445"/>
        <end position="461"/>
    </location>
</feature>
<dbReference type="SUPFAM" id="SSF82199">
    <property type="entry name" value="SET domain"/>
    <property type="match status" value="1"/>
</dbReference>
<evidence type="ECO:0000259" key="9">
    <source>
        <dbReference type="PROSITE" id="PS50280"/>
    </source>
</evidence>
<dbReference type="GO" id="GO:0005694">
    <property type="term" value="C:chromosome"/>
    <property type="evidence" value="ECO:0007669"/>
    <property type="project" value="UniProtKB-SubCell"/>
</dbReference>
<evidence type="ECO:0000256" key="4">
    <source>
        <dbReference type="ARBA" id="ARBA00022679"/>
    </source>
</evidence>
<keyword evidence="4" id="KW-0808">Transferase</keyword>
<dbReference type="PANTHER" id="PTHR46223">
    <property type="entry name" value="HISTONE-LYSINE N-METHYLTRANSFERASE SUV39H"/>
    <property type="match status" value="1"/>
</dbReference>
<dbReference type="GeneID" id="81389496"/>
<evidence type="ECO:0000256" key="3">
    <source>
        <dbReference type="ARBA" id="ARBA00022603"/>
    </source>
</evidence>
<keyword evidence="5" id="KW-0949">S-adenosyl-L-methionine</keyword>
<evidence type="ECO:0000256" key="2">
    <source>
        <dbReference type="ARBA" id="ARBA00022454"/>
    </source>
</evidence>
<feature type="compositionally biased region" description="Basic and acidic residues" evidence="8">
    <location>
        <begin position="73"/>
        <end position="86"/>
    </location>
</feature>
<dbReference type="InterPro" id="IPR003616">
    <property type="entry name" value="Post-SET_dom"/>
</dbReference>